<organism evidence="1 2">
    <name type="scientific">Demequina lutea</name>
    <dbReference type="NCBI Taxonomy" id="431489"/>
    <lineage>
        <taxon>Bacteria</taxon>
        <taxon>Bacillati</taxon>
        <taxon>Actinomycetota</taxon>
        <taxon>Actinomycetes</taxon>
        <taxon>Micrococcales</taxon>
        <taxon>Demequinaceae</taxon>
        <taxon>Demequina</taxon>
    </lineage>
</organism>
<proteinExistence type="predicted"/>
<dbReference type="OrthoDB" id="9255621at2"/>
<reference evidence="1 2" key="1">
    <citation type="submission" date="2020-07" db="EMBL/GenBank/DDBJ databases">
        <title>Sequencing the genomes of 1000 actinobacteria strains.</title>
        <authorList>
            <person name="Klenk H.-P."/>
        </authorList>
    </citation>
    <scope>NUCLEOTIDE SEQUENCE [LARGE SCALE GENOMIC DNA]</scope>
    <source>
        <strain evidence="1 2">DSM 19970</strain>
    </source>
</reference>
<evidence type="ECO:0000313" key="1">
    <source>
        <dbReference type="EMBL" id="NYI41096.1"/>
    </source>
</evidence>
<gene>
    <name evidence="1" type="ORF">BKA03_001215</name>
</gene>
<accession>A0A7Y9ZD10</accession>
<dbReference type="AlphaFoldDB" id="A0A7Y9ZD10"/>
<dbReference type="Proteomes" id="UP000547973">
    <property type="component" value="Unassembled WGS sequence"/>
</dbReference>
<sequence>MEYWFLGDETNNSAKLGEFFIVGGIVFPLDAIDAIHADIEAMRLKAGYEPGDSFKFHTRARPDQVSIETATQAKAELIECLVDRGAKMFTYVILQDIADNQSGQVRMDYALNTLSLAYYRFLGRKKSSGAFMIDREDNQHKHLATMFQSGLQMQTKVIDLSDRIRFFGMTSNNASHLSSAVDVSLGGFRYCVNHCVNGTGKSEVAKTIFGPLARLIYGVDGGGYHNIWDYGFHALPVNVKSSAHAAKYDLLRAELVALTKEPA</sequence>
<keyword evidence="2" id="KW-1185">Reference proteome</keyword>
<comment type="caution">
    <text evidence="1">The sequence shown here is derived from an EMBL/GenBank/DDBJ whole genome shotgun (WGS) entry which is preliminary data.</text>
</comment>
<name>A0A7Y9ZD10_9MICO</name>
<dbReference type="EMBL" id="JACBZO010000001">
    <property type="protein sequence ID" value="NYI41096.1"/>
    <property type="molecule type" value="Genomic_DNA"/>
</dbReference>
<evidence type="ECO:0000313" key="2">
    <source>
        <dbReference type="Proteomes" id="UP000547973"/>
    </source>
</evidence>
<protein>
    <recommendedName>
        <fullName evidence="3">DUF3800 domain-containing protein</fullName>
    </recommendedName>
</protein>
<dbReference type="RefSeq" id="WP_062075342.1">
    <property type="nucleotide sequence ID" value="NZ_BBRC01000007.1"/>
</dbReference>
<evidence type="ECO:0008006" key="3">
    <source>
        <dbReference type="Google" id="ProtNLM"/>
    </source>
</evidence>